<dbReference type="SUPFAM" id="SSF81338">
    <property type="entry name" value="Aquaporin-like"/>
    <property type="match status" value="1"/>
</dbReference>
<evidence type="ECO:0000256" key="9">
    <source>
        <dbReference type="SAM" id="Phobius"/>
    </source>
</evidence>
<dbReference type="GO" id="GO:0005886">
    <property type="term" value="C:plasma membrane"/>
    <property type="evidence" value="ECO:0007669"/>
    <property type="project" value="UniProtKB-SubCell"/>
</dbReference>
<keyword evidence="7 9" id="KW-0472">Membrane</keyword>
<dbReference type="EMBL" id="JAPXFL010000012">
    <property type="protein sequence ID" value="KAK9499079.1"/>
    <property type="molecule type" value="Genomic_DNA"/>
</dbReference>
<dbReference type="Proteomes" id="UP001461498">
    <property type="component" value="Unassembled WGS sequence"/>
</dbReference>
<dbReference type="Pfam" id="PF00230">
    <property type="entry name" value="MIP"/>
    <property type="match status" value="1"/>
</dbReference>
<evidence type="ECO:0000256" key="4">
    <source>
        <dbReference type="ARBA" id="ARBA00022475"/>
    </source>
</evidence>
<evidence type="ECO:0000256" key="5">
    <source>
        <dbReference type="ARBA" id="ARBA00022692"/>
    </source>
</evidence>
<comment type="subcellular location">
    <subcellularLocation>
        <location evidence="1">Cell membrane</location>
        <topology evidence="1">Multi-pass membrane protein</topology>
    </subcellularLocation>
</comment>
<dbReference type="Gene3D" id="1.20.1080.10">
    <property type="entry name" value="Glycerol uptake facilitator protein"/>
    <property type="match status" value="1"/>
</dbReference>
<reference evidence="10 11" key="1">
    <citation type="submission" date="2022-12" db="EMBL/GenBank/DDBJ databases">
        <title>Chromosome-level genome assembly of true bugs.</title>
        <authorList>
            <person name="Ma L."/>
            <person name="Li H."/>
        </authorList>
    </citation>
    <scope>NUCLEOTIDE SEQUENCE [LARGE SCALE GENOMIC DNA]</scope>
    <source>
        <strain evidence="10">Lab_2022b</strain>
    </source>
</reference>
<evidence type="ECO:0000256" key="2">
    <source>
        <dbReference type="ARBA" id="ARBA00006175"/>
    </source>
</evidence>
<evidence type="ECO:0000256" key="6">
    <source>
        <dbReference type="ARBA" id="ARBA00022989"/>
    </source>
</evidence>
<organism evidence="10 11">
    <name type="scientific">Rhynocoris fuscipes</name>
    <dbReference type="NCBI Taxonomy" id="488301"/>
    <lineage>
        <taxon>Eukaryota</taxon>
        <taxon>Metazoa</taxon>
        <taxon>Ecdysozoa</taxon>
        <taxon>Arthropoda</taxon>
        <taxon>Hexapoda</taxon>
        <taxon>Insecta</taxon>
        <taxon>Pterygota</taxon>
        <taxon>Neoptera</taxon>
        <taxon>Paraneoptera</taxon>
        <taxon>Hemiptera</taxon>
        <taxon>Heteroptera</taxon>
        <taxon>Panheteroptera</taxon>
        <taxon>Cimicomorpha</taxon>
        <taxon>Reduviidae</taxon>
        <taxon>Harpactorinae</taxon>
        <taxon>Harpactorini</taxon>
        <taxon>Rhynocoris</taxon>
    </lineage>
</organism>
<dbReference type="InterPro" id="IPR023271">
    <property type="entry name" value="Aquaporin-like"/>
</dbReference>
<evidence type="ECO:0000313" key="11">
    <source>
        <dbReference type="Proteomes" id="UP001461498"/>
    </source>
</evidence>
<dbReference type="InterPro" id="IPR022357">
    <property type="entry name" value="MIP_CS"/>
</dbReference>
<keyword evidence="5 8" id="KW-0812">Transmembrane</keyword>
<feature type="transmembrane region" description="Helical" evidence="9">
    <location>
        <begin position="138"/>
        <end position="157"/>
    </location>
</feature>
<feature type="transmembrane region" description="Helical" evidence="9">
    <location>
        <begin position="27"/>
        <end position="52"/>
    </location>
</feature>
<evidence type="ECO:0000256" key="8">
    <source>
        <dbReference type="RuleBase" id="RU000477"/>
    </source>
</evidence>
<dbReference type="PRINTS" id="PR00783">
    <property type="entry name" value="MINTRINSICP"/>
</dbReference>
<evidence type="ECO:0000256" key="3">
    <source>
        <dbReference type="ARBA" id="ARBA00022448"/>
    </source>
</evidence>
<dbReference type="GO" id="GO:0015267">
    <property type="term" value="F:channel activity"/>
    <property type="evidence" value="ECO:0007669"/>
    <property type="project" value="InterPro"/>
</dbReference>
<keyword evidence="3 8" id="KW-0813">Transport</keyword>
<sequence>MLLVLIGCGACVNPTASTVQIALAFGFIIASMVQSIGHVSGCHINPAVTLGLFAMGRIGLVKGLIYMVTQCAGALVGAAILKYIVNNGIYVSSLGATQLHPSIDVGQGIAIEAIITSVLVLVVGAVTDPDRKEELGNAAPVAIGLAIACSHLFAVPLTGSGMNPARSLGPAAVASTWENHWVR</sequence>
<dbReference type="InterPro" id="IPR034294">
    <property type="entry name" value="Aquaporin_transptr"/>
</dbReference>
<keyword evidence="6 9" id="KW-1133">Transmembrane helix</keyword>
<dbReference type="AlphaFoldDB" id="A0AAW1CNG9"/>
<comment type="similarity">
    <text evidence="2 8">Belongs to the MIP/aquaporin (TC 1.A.8) family.</text>
</comment>
<feature type="transmembrane region" description="Helical" evidence="9">
    <location>
        <begin position="64"/>
        <end position="85"/>
    </location>
</feature>
<evidence type="ECO:0000313" key="10">
    <source>
        <dbReference type="EMBL" id="KAK9499079.1"/>
    </source>
</evidence>
<comment type="caution">
    <text evidence="10">The sequence shown here is derived from an EMBL/GenBank/DDBJ whole genome shotgun (WGS) entry which is preliminary data.</text>
</comment>
<dbReference type="PROSITE" id="PS00221">
    <property type="entry name" value="MIP"/>
    <property type="match status" value="1"/>
</dbReference>
<feature type="transmembrane region" description="Helical" evidence="9">
    <location>
        <begin position="105"/>
        <end position="126"/>
    </location>
</feature>
<keyword evidence="11" id="KW-1185">Reference proteome</keyword>
<accession>A0AAW1CNG9</accession>
<evidence type="ECO:0000256" key="7">
    <source>
        <dbReference type="ARBA" id="ARBA00023136"/>
    </source>
</evidence>
<keyword evidence="4" id="KW-1003">Cell membrane</keyword>
<name>A0AAW1CNG9_9HEMI</name>
<gene>
    <name evidence="10" type="ORF">O3M35_003592</name>
</gene>
<evidence type="ECO:0000256" key="1">
    <source>
        <dbReference type="ARBA" id="ARBA00004651"/>
    </source>
</evidence>
<dbReference type="PANTHER" id="PTHR19139:SF199">
    <property type="entry name" value="MIP17260P"/>
    <property type="match status" value="1"/>
</dbReference>
<protein>
    <submittedName>
        <fullName evidence="10">Uncharacterized protein</fullName>
    </submittedName>
</protein>
<dbReference type="InterPro" id="IPR000425">
    <property type="entry name" value="MIP"/>
</dbReference>
<proteinExistence type="inferred from homology"/>
<dbReference type="PANTHER" id="PTHR19139">
    <property type="entry name" value="AQUAPORIN TRANSPORTER"/>
    <property type="match status" value="1"/>
</dbReference>